<dbReference type="Proteomes" id="UP000652761">
    <property type="component" value="Unassembled WGS sequence"/>
</dbReference>
<name>A0A843V543_COLES</name>
<comment type="caution">
    <text evidence="2">The sequence shown here is derived from an EMBL/GenBank/DDBJ whole genome shotgun (WGS) entry which is preliminary data.</text>
</comment>
<reference evidence="2" key="1">
    <citation type="submission" date="2017-07" db="EMBL/GenBank/DDBJ databases">
        <title>Taro Niue Genome Assembly and Annotation.</title>
        <authorList>
            <person name="Atibalentja N."/>
            <person name="Keating K."/>
            <person name="Fields C.J."/>
        </authorList>
    </citation>
    <scope>NUCLEOTIDE SEQUENCE</scope>
    <source>
        <strain evidence="2">Niue_2</strain>
        <tissue evidence="2">Leaf</tissue>
    </source>
</reference>
<evidence type="ECO:0000313" key="2">
    <source>
        <dbReference type="EMBL" id="MQL87853.1"/>
    </source>
</evidence>
<gene>
    <name evidence="2" type="ORF">Taro_020404</name>
</gene>
<evidence type="ECO:0000256" key="1">
    <source>
        <dbReference type="SAM" id="MobiDB-lite"/>
    </source>
</evidence>
<feature type="compositionally biased region" description="Polar residues" evidence="1">
    <location>
        <begin position="31"/>
        <end position="50"/>
    </location>
</feature>
<organism evidence="2 3">
    <name type="scientific">Colocasia esculenta</name>
    <name type="common">Wild taro</name>
    <name type="synonym">Arum esculentum</name>
    <dbReference type="NCBI Taxonomy" id="4460"/>
    <lineage>
        <taxon>Eukaryota</taxon>
        <taxon>Viridiplantae</taxon>
        <taxon>Streptophyta</taxon>
        <taxon>Embryophyta</taxon>
        <taxon>Tracheophyta</taxon>
        <taxon>Spermatophyta</taxon>
        <taxon>Magnoliopsida</taxon>
        <taxon>Liliopsida</taxon>
        <taxon>Araceae</taxon>
        <taxon>Aroideae</taxon>
        <taxon>Colocasieae</taxon>
        <taxon>Colocasia</taxon>
    </lineage>
</organism>
<evidence type="ECO:0000313" key="3">
    <source>
        <dbReference type="Proteomes" id="UP000652761"/>
    </source>
</evidence>
<sequence>MSSTGPGEGPEEDEAPAEDAGGTSEIGGGRYNTQLGWSSFTPEGNNTTLDTPPGLPSQLKGNSTLDTTRSSFTTEGKQHPGYYQVFLHNRMETTQEKENDFKPLDQAFNKPRSEATSTESKDLNKAHSQNYTSSLGKSITAQRAKS</sequence>
<keyword evidence="3" id="KW-1185">Reference proteome</keyword>
<feature type="compositionally biased region" description="Basic and acidic residues" evidence="1">
    <location>
        <begin position="89"/>
        <end position="103"/>
    </location>
</feature>
<feature type="compositionally biased region" description="Polar residues" evidence="1">
    <location>
        <begin position="59"/>
        <end position="75"/>
    </location>
</feature>
<dbReference type="EMBL" id="NMUH01001010">
    <property type="protein sequence ID" value="MQL87853.1"/>
    <property type="molecule type" value="Genomic_DNA"/>
</dbReference>
<accession>A0A843V543</accession>
<protein>
    <submittedName>
        <fullName evidence="2">Uncharacterized protein</fullName>
    </submittedName>
</protein>
<proteinExistence type="predicted"/>
<feature type="compositionally biased region" description="Polar residues" evidence="1">
    <location>
        <begin position="126"/>
        <end position="146"/>
    </location>
</feature>
<dbReference type="AlphaFoldDB" id="A0A843V543"/>
<feature type="region of interest" description="Disordered" evidence="1">
    <location>
        <begin position="1"/>
        <end position="146"/>
    </location>
</feature>